<evidence type="ECO:0000256" key="1">
    <source>
        <dbReference type="ARBA" id="ARBA00023172"/>
    </source>
</evidence>
<evidence type="ECO:0000259" key="2">
    <source>
        <dbReference type="PROSITE" id="PS51898"/>
    </source>
</evidence>
<dbReference type="InterPro" id="IPR011010">
    <property type="entry name" value="DNA_brk_join_enz"/>
</dbReference>
<accession>E9SC14</accession>
<comment type="caution">
    <text evidence="3">The sequence shown here is derived from an EMBL/GenBank/DDBJ whole genome shotgun (WGS) entry which is preliminary data.</text>
</comment>
<dbReference type="EMBL" id="ADKM02000075">
    <property type="protein sequence ID" value="EGC03133.1"/>
    <property type="molecule type" value="Genomic_DNA"/>
</dbReference>
<proteinExistence type="predicted"/>
<dbReference type="RefSeq" id="WP_002849243.1">
    <property type="nucleotide sequence ID" value="NZ_JAJFOM010000002.1"/>
</dbReference>
<feature type="domain" description="Tyr recombinase" evidence="2">
    <location>
        <begin position="9"/>
        <end position="218"/>
    </location>
</feature>
<dbReference type="PANTHER" id="PTHR30349">
    <property type="entry name" value="PHAGE INTEGRASE-RELATED"/>
    <property type="match status" value="1"/>
</dbReference>
<dbReference type="CDD" id="cd01189">
    <property type="entry name" value="INT_ICEBs1_C_like"/>
    <property type="match status" value="1"/>
</dbReference>
<keyword evidence="4" id="KW-1185">Reference proteome</keyword>
<name>E9SC14_RUMAL</name>
<sequence>MILNYMNSCAMLQMSLEFQIRLPMKVLEGHRYETEIKLAMLLGLRRGEVLGLKYSDVDFARHTIAIQRQVSTIKDDTKTDNKSYYGLKCLKSESSNRVLSTSPEIEQLIKRKKAYNDLQAQKLSETYSSLDLICCDEVGNVLSPQTLYHAFKRILEKCGLPTNTRFHDLRHSYAVLCIDLNVPIKVLSLELEHSSTAVTDSVYADSTRAKQELADLVSNALII</sequence>
<dbReference type="GO" id="GO:0015074">
    <property type="term" value="P:DNA integration"/>
    <property type="evidence" value="ECO:0007669"/>
    <property type="project" value="InterPro"/>
</dbReference>
<evidence type="ECO:0000313" key="3">
    <source>
        <dbReference type="EMBL" id="EGC03133.1"/>
    </source>
</evidence>
<dbReference type="InterPro" id="IPR050090">
    <property type="entry name" value="Tyrosine_recombinase_XerCD"/>
</dbReference>
<gene>
    <name evidence="3" type="ORF">CUS_6830</name>
</gene>
<evidence type="ECO:0000313" key="4">
    <source>
        <dbReference type="Proteomes" id="UP000004259"/>
    </source>
</evidence>
<dbReference type="Pfam" id="PF00589">
    <property type="entry name" value="Phage_integrase"/>
    <property type="match status" value="1"/>
</dbReference>
<protein>
    <submittedName>
        <fullName evidence="3">Site-specific recombinase, phage integrase family</fullName>
    </submittedName>
</protein>
<keyword evidence="1" id="KW-0233">DNA recombination</keyword>
<dbReference type="AlphaFoldDB" id="E9SC14"/>
<dbReference type="InterPro" id="IPR002104">
    <property type="entry name" value="Integrase_catalytic"/>
</dbReference>
<dbReference type="PANTHER" id="PTHR30349:SF64">
    <property type="entry name" value="PROPHAGE INTEGRASE INTD-RELATED"/>
    <property type="match status" value="1"/>
</dbReference>
<dbReference type="STRING" id="246199.CUS_6830"/>
<dbReference type="PROSITE" id="PS51898">
    <property type="entry name" value="TYR_RECOMBINASE"/>
    <property type="match status" value="1"/>
</dbReference>
<dbReference type="OrthoDB" id="9785687at2"/>
<dbReference type="InterPro" id="IPR013762">
    <property type="entry name" value="Integrase-like_cat_sf"/>
</dbReference>
<dbReference type="Proteomes" id="UP000004259">
    <property type="component" value="Unassembled WGS sequence"/>
</dbReference>
<organism evidence="3 4">
    <name type="scientific">Ruminococcus albus 8</name>
    <dbReference type="NCBI Taxonomy" id="246199"/>
    <lineage>
        <taxon>Bacteria</taxon>
        <taxon>Bacillati</taxon>
        <taxon>Bacillota</taxon>
        <taxon>Clostridia</taxon>
        <taxon>Eubacteriales</taxon>
        <taxon>Oscillospiraceae</taxon>
        <taxon>Ruminococcus</taxon>
    </lineage>
</organism>
<dbReference type="GO" id="GO:0006310">
    <property type="term" value="P:DNA recombination"/>
    <property type="evidence" value="ECO:0007669"/>
    <property type="project" value="UniProtKB-KW"/>
</dbReference>
<dbReference type="GO" id="GO:0003677">
    <property type="term" value="F:DNA binding"/>
    <property type="evidence" value="ECO:0007669"/>
    <property type="project" value="InterPro"/>
</dbReference>
<reference evidence="3 4" key="1">
    <citation type="submission" date="2011-02" db="EMBL/GenBank/DDBJ databases">
        <authorList>
            <person name="Nelson K.E."/>
            <person name="Sutton G."/>
            <person name="Torralba M."/>
            <person name="Durkin S."/>
            <person name="Harkins D."/>
            <person name="Montgomery R."/>
            <person name="Ziemer C."/>
            <person name="Klaassens E."/>
            <person name="Ocuiv P."/>
            <person name="Morrison M."/>
        </authorList>
    </citation>
    <scope>NUCLEOTIDE SEQUENCE [LARGE SCALE GENOMIC DNA]</scope>
    <source>
        <strain evidence="3 4">8</strain>
    </source>
</reference>
<dbReference type="Gene3D" id="1.10.443.10">
    <property type="entry name" value="Intergrase catalytic core"/>
    <property type="match status" value="1"/>
</dbReference>
<dbReference type="eggNOG" id="COG0582">
    <property type="taxonomic scope" value="Bacteria"/>
</dbReference>
<dbReference type="SUPFAM" id="SSF56349">
    <property type="entry name" value="DNA breaking-rejoining enzymes"/>
    <property type="match status" value="1"/>
</dbReference>